<sequence>MTRLVTSNLTANIRSRLFTPWIAPVGNWLHSLKVGQKISLGYAATLGIAISGTTVGIVLGDRHQDLARQQIEDVLEETRLLATLDRELSHALLHQHRIIILGRQPEIFQEEYIEFQHHVAGFDRAWRELKASYISPESDEQSDELELVKKLTTKYDGVTAAYFGEVEFIVGDITPSNWRPEEVEEDRERLIRLNQNLLGRSMRNFSEDLESVGEVIAQEAEDAEEYLQIAETLQMRAIAASILLSGSIAALFAIRTSRAISLPLKKVTYIAHKATAEANFDLQAPVTTQDEAGVLALAVNQLIGRVKQLLQEQQQANEQLEHYNQTLEQRVQERTQELHDKTTFLQETLHKLQRTQAQLIQAEKMSSLGQMVAGVAHEINNPVNFIYGNLIHAKEYIEDIFNLLELYQQEYPTAAPIIQEEIEAIELDFIQKDLTKLLRSMGVGADRIQEIVKSLRNFSRLDEAEIKTVDIHDGINGTLMILQNRLKAKPEYTEIEVVKEYGQLPPIDCYTGQLNQVFMNLLANAIDALEEKRQARGEKTKIEIRTEASSNNTVTIRIRDNGS</sequence>
<comment type="caution">
    <text evidence="14">The sequence shown here is derived from an EMBL/GenBank/DDBJ whole genome shotgun (WGS) entry which is preliminary data.</text>
</comment>
<feature type="transmembrane region" description="Helical" evidence="11">
    <location>
        <begin position="237"/>
        <end position="254"/>
    </location>
</feature>
<dbReference type="GO" id="GO:0016020">
    <property type="term" value="C:membrane"/>
    <property type="evidence" value="ECO:0007669"/>
    <property type="project" value="UniProtKB-SubCell"/>
</dbReference>
<keyword evidence="11" id="KW-1133">Transmembrane helix</keyword>
<evidence type="ECO:0000256" key="3">
    <source>
        <dbReference type="ARBA" id="ARBA00012438"/>
    </source>
</evidence>
<dbReference type="Proteomes" id="UP000621799">
    <property type="component" value="Unassembled WGS sequence"/>
</dbReference>
<dbReference type="SUPFAM" id="SSF55874">
    <property type="entry name" value="ATPase domain of HSP90 chaperone/DNA topoisomerase II/histidine kinase"/>
    <property type="match status" value="1"/>
</dbReference>
<keyword evidence="10" id="KW-0175">Coiled coil</keyword>
<dbReference type="AlphaFoldDB" id="A0A928W0Z4"/>
<feature type="domain" description="Histidine kinase" evidence="12">
    <location>
        <begin position="374"/>
        <end position="563"/>
    </location>
</feature>
<dbReference type="EMBL" id="JADEXN010000372">
    <property type="protein sequence ID" value="MBE9042512.1"/>
    <property type="molecule type" value="Genomic_DNA"/>
</dbReference>
<keyword evidence="15" id="KW-1185">Reference proteome</keyword>
<dbReference type="Gene3D" id="3.30.565.10">
    <property type="entry name" value="Histidine kinase-like ATPase, C-terminal domain"/>
    <property type="match status" value="1"/>
</dbReference>
<feature type="coiled-coil region" evidence="10">
    <location>
        <begin position="299"/>
        <end position="365"/>
    </location>
</feature>
<protein>
    <recommendedName>
        <fullName evidence="3">histidine kinase</fullName>
        <ecNumber evidence="3">2.7.13.3</ecNumber>
    </recommendedName>
</protein>
<dbReference type="CDD" id="cd00082">
    <property type="entry name" value="HisKA"/>
    <property type="match status" value="1"/>
</dbReference>
<evidence type="ECO:0000313" key="14">
    <source>
        <dbReference type="EMBL" id="MBE9042512.1"/>
    </source>
</evidence>
<evidence type="ECO:0000313" key="15">
    <source>
        <dbReference type="Proteomes" id="UP000621799"/>
    </source>
</evidence>
<evidence type="ECO:0000259" key="13">
    <source>
        <dbReference type="PROSITE" id="PS50885"/>
    </source>
</evidence>
<dbReference type="Gene3D" id="1.10.287.130">
    <property type="match status" value="1"/>
</dbReference>
<dbReference type="InterPro" id="IPR003661">
    <property type="entry name" value="HisK_dim/P_dom"/>
</dbReference>
<dbReference type="PANTHER" id="PTHR43065">
    <property type="entry name" value="SENSOR HISTIDINE KINASE"/>
    <property type="match status" value="1"/>
</dbReference>
<dbReference type="GO" id="GO:0005524">
    <property type="term" value="F:ATP binding"/>
    <property type="evidence" value="ECO:0007669"/>
    <property type="project" value="UniProtKB-KW"/>
</dbReference>
<evidence type="ECO:0000256" key="6">
    <source>
        <dbReference type="ARBA" id="ARBA00022741"/>
    </source>
</evidence>
<gene>
    <name evidence="14" type="ORF">IQ235_17210</name>
</gene>
<dbReference type="SMART" id="SM00388">
    <property type="entry name" value="HisKA"/>
    <property type="match status" value="1"/>
</dbReference>
<dbReference type="PANTHER" id="PTHR43065:SF10">
    <property type="entry name" value="PEROXIDE STRESS-ACTIVATED HISTIDINE KINASE MAK3"/>
    <property type="match status" value="1"/>
</dbReference>
<feature type="domain" description="HAMP" evidence="13">
    <location>
        <begin position="258"/>
        <end position="311"/>
    </location>
</feature>
<dbReference type="InterPro" id="IPR036890">
    <property type="entry name" value="HATPase_C_sf"/>
</dbReference>
<dbReference type="InterPro" id="IPR003660">
    <property type="entry name" value="HAMP_dom"/>
</dbReference>
<evidence type="ECO:0000256" key="4">
    <source>
        <dbReference type="ARBA" id="ARBA00022553"/>
    </source>
</evidence>
<dbReference type="CDD" id="cd06225">
    <property type="entry name" value="HAMP"/>
    <property type="match status" value="1"/>
</dbReference>
<dbReference type="InterPro" id="IPR005467">
    <property type="entry name" value="His_kinase_dom"/>
</dbReference>
<evidence type="ECO:0000256" key="9">
    <source>
        <dbReference type="ARBA" id="ARBA00023012"/>
    </source>
</evidence>
<dbReference type="EC" id="2.7.13.3" evidence="3"/>
<keyword evidence="7 14" id="KW-0418">Kinase</keyword>
<keyword evidence="9" id="KW-0902">Two-component regulatory system</keyword>
<keyword evidence="8" id="KW-0067">ATP-binding</keyword>
<dbReference type="GO" id="GO:0000155">
    <property type="term" value="F:phosphorelay sensor kinase activity"/>
    <property type="evidence" value="ECO:0007669"/>
    <property type="project" value="InterPro"/>
</dbReference>
<keyword evidence="5" id="KW-0808">Transferase</keyword>
<name>A0A928W0Z4_9CYAN</name>
<keyword evidence="6" id="KW-0547">Nucleotide-binding</keyword>
<evidence type="ECO:0000256" key="11">
    <source>
        <dbReference type="SAM" id="Phobius"/>
    </source>
</evidence>
<evidence type="ECO:0000256" key="7">
    <source>
        <dbReference type="ARBA" id="ARBA00022777"/>
    </source>
</evidence>
<dbReference type="PROSITE" id="PS50885">
    <property type="entry name" value="HAMP"/>
    <property type="match status" value="1"/>
</dbReference>
<feature type="transmembrane region" description="Helical" evidence="11">
    <location>
        <begin position="40"/>
        <end position="60"/>
    </location>
</feature>
<reference evidence="14" key="1">
    <citation type="submission" date="2020-10" db="EMBL/GenBank/DDBJ databases">
        <authorList>
            <person name="Castelo-Branco R."/>
            <person name="Eusebio N."/>
            <person name="Adriana R."/>
            <person name="Vieira A."/>
            <person name="Brugerolle De Fraissinette N."/>
            <person name="Rezende De Castro R."/>
            <person name="Schneider M.P."/>
            <person name="Vasconcelos V."/>
            <person name="Leao P.N."/>
        </authorList>
    </citation>
    <scope>NUCLEOTIDE SEQUENCE</scope>
    <source>
        <strain evidence="14">LEGE 11467</strain>
    </source>
</reference>
<keyword evidence="4" id="KW-0597">Phosphoprotein</keyword>
<dbReference type="Gene3D" id="6.10.340.10">
    <property type="match status" value="1"/>
</dbReference>
<accession>A0A928W0Z4</accession>
<evidence type="ECO:0000256" key="10">
    <source>
        <dbReference type="SAM" id="Coils"/>
    </source>
</evidence>
<evidence type="ECO:0000256" key="8">
    <source>
        <dbReference type="ARBA" id="ARBA00022840"/>
    </source>
</evidence>
<evidence type="ECO:0000256" key="5">
    <source>
        <dbReference type="ARBA" id="ARBA00022679"/>
    </source>
</evidence>
<dbReference type="SMART" id="SM00304">
    <property type="entry name" value="HAMP"/>
    <property type="match status" value="1"/>
</dbReference>
<comment type="subcellular location">
    <subcellularLocation>
        <location evidence="2">Membrane</location>
    </subcellularLocation>
</comment>
<evidence type="ECO:0000256" key="1">
    <source>
        <dbReference type="ARBA" id="ARBA00000085"/>
    </source>
</evidence>
<dbReference type="PROSITE" id="PS50109">
    <property type="entry name" value="HIS_KIN"/>
    <property type="match status" value="1"/>
</dbReference>
<feature type="non-terminal residue" evidence="14">
    <location>
        <position position="563"/>
    </location>
</feature>
<comment type="catalytic activity">
    <reaction evidence="1">
        <text>ATP + protein L-histidine = ADP + protein N-phospho-L-histidine.</text>
        <dbReference type="EC" id="2.7.13.3"/>
    </reaction>
</comment>
<organism evidence="14 15">
    <name type="scientific">Zarconia navalis LEGE 11467</name>
    <dbReference type="NCBI Taxonomy" id="1828826"/>
    <lineage>
        <taxon>Bacteria</taxon>
        <taxon>Bacillati</taxon>
        <taxon>Cyanobacteriota</taxon>
        <taxon>Cyanophyceae</taxon>
        <taxon>Oscillatoriophycideae</taxon>
        <taxon>Oscillatoriales</taxon>
        <taxon>Oscillatoriales incertae sedis</taxon>
        <taxon>Zarconia</taxon>
        <taxon>Zarconia navalis</taxon>
    </lineage>
</organism>
<keyword evidence="11" id="KW-0472">Membrane</keyword>
<keyword evidence="11" id="KW-0812">Transmembrane</keyword>
<proteinExistence type="predicted"/>
<evidence type="ECO:0000259" key="12">
    <source>
        <dbReference type="PROSITE" id="PS50109"/>
    </source>
</evidence>
<evidence type="ECO:0000256" key="2">
    <source>
        <dbReference type="ARBA" id="ARBA00004370"/>
    </source>
</evidence>
<dbReference type="RefSeq" id="WP_264322670.1">
    <property type="nucleotide sequence ID" value="NZ_JADEXN010000372.1"/>
</dbReference>